<name>A0ABP5LSG3_9ACTN</name>
<feature type="region of interest" description="Disordered" evidence="1">
    <location>
        <begin position="1"/>
        <end position="25"/>
    </location>
</feature>
<evidence type="ECO:0000256" key="1">
    <source>
        <dbReference type="SAM" id="MobiDB-lite"/>
    </source>
</evidence>
<dbReference type="RefSeq" id="WP_407061521.1">
    <property type="nucleotide sequence ID" value="NZ_BAAAMR010000059.1"/>
</dbReference>
<proteinExistence type="predicted"/>
<dbReference type="InterPro" id="IPR007278">
    <property type="entry name" value="DUF397"/>
</dbReference>
<dbReference type="Pfam" id="PF04149">
    <property type="entry name" value="DUF397"/>
    <property type="match status" value="1"/>
</dbReference>
<evidence type="ECO:0000313" key="4">
    <source>
        <dbReference type="Proteomes" id="UP001501020"/>
    </source>
</evidence>
<dbReference type="EMBL" id="BAAAMR010000059">
    <property type="protein sequence ID" value="GAA2152330.1"/>
    <property type="molecule type" value="Genomic_DNA"/>
</dbReference>
<feature type="domain" description="DUF397" evidence="2">
    <location>
        <begin position="20"/>
        <end position="67"/>
    </location>
</feature>
<accession>A0ABP5LSG3</accession>
<comment type="caution">
    <text evidence="3">The sequence shown here is derived from an EMBL/GenBank/DDBJ whole genome shotgun (WGS) entry which is preliminary data.</text>
</comment>
<sequence>MPEWADDDATGPTSGAQPSAWRKGRRCQETYCVEVARHSPDRIAVRDSKQGNDGPVLIISRRAFQALPRLSEQTDPRS</sequence>
<dbReference type="Proteomes" id="UP001501020">
    <property type="component" value="Unassembled WGS sequence"/>
</dbReference>
<evidence type="ECO:0000313" key="3">
    <source>
        <dbReference type="EMBL" id="GAA2152330.1"/>
    </source>
</evidence>
<protein>
    <recommendedName>
        <fullName evidence="2">DUF397 domain-containing protein</fullName>
    </recommendedName>
</protein>
<evidence type="ECO:0000259" key="2">
    <source>
        <dbReference type="Pfam" id="PF04149"/>
    </source>
</evidence>
<gene>
    <name evidence="3" type="ORF">GCM10009727_57930</name>
</gene>
<organism evidence="3 4">
    <name type="scientific">Actinomadura napierensis</name>
    <dbReference type="NCBI Taxonomy" id="267854"/>
    <lineage>
        <taxon>Bacteria</taxon>
        <taxon>Bacillati</taxon>
        <taxon>Actinomycetota</taxon>
        <taxon>Actinomycetes</taxon>
        <taxon>Streptosporangiales</taxon>
        <taxon>Thermomonosporaceae</taxon>
        <taxon>Actinomadura</taxon>
    </lineage>
</organism>
<reference evidence="4" key="1">
    <citation type="journal article" date="2019" name="Int. J. Syst. Evol. Microbiol.">
        <title>The Global Catalogue of Microorganisms (GCM) 10K type strain sequencing project: providing services to taxonomists for standard genome sequencing and annotation.</title>
        <authorList>
            <consortium name="The Broad Institute Genomics Platform"/>
            <consortium name="The Broad Institute Genome Sequencing Center for Infectious Disease"/>
            <person name="Wu L."/>
            <person name="Ma J."/>
        </authorList>
    </citation>
    <scope>NUCLEOTIDE SEQUENCE [LARGE SCALE GENOMIC DNA]</scope>
    <source>
        <strain evidence="4">JCM 13850</strain>
    </source>
</reference>
<keyword evidence="4" id="KW-1185">Reference proteome</keyword>